<comment type="caution">
    <text evidence="1">The sequence shown here is derived from an EMBL/GenBank/DDBJ whole genome shotgun (WGS) entry which is preliminary data.</text>
</comment>
<name>A0A4Y2B4H5_ARAVE</name>
<protein>
    <submittedName>
        <fullName evidence="1">Uncharacterized protein</fullName>
    </submittedName>
</protein>
<accession>A0A4Y2B4H5</accession>
<gene>
    <name evidence="1" type="ORF">AVEN_28793_1</name>
</gene>
<dbReference type="AlphaFoldDB" id="A0A4Y2B4H5"/>
<organism evidence="1 2">
    <name type="scientific">Araneus ventricosus</name>
    <name type="common">Orbweaver spider</name>
    <name type="synonym">Epeira ventricosa</name>
    <dbReference type="NCBI Taxonomy" id="182803"/>
    <lineage>
        <taxon>Eukaryota</taxon>
        <taxon>Metazoa</taxon>
        <taxon>Ecdysozoa</taxon>
        <taxon>Arthropoda</taxon>
        <taxon>Chelicerata</taxon>
        <taxon>Arachnida</taxon>
        <taxon>Araneae</taxon>
        <taxon>Araneomorphae</taxon>
        <taxon>Entelegynae</taxon>
        <taxon>Araneoidea</taxon>
        <taxon>Araneidae</taxon>
        <taxon>Araneus</taxon>
    </lineage>
</organism>
<dbReference type="OrthoDB" id="6420456at2759"/>
<dbReference type="EMBL" id="BGPR01082469">
    <property type="protein sequence ID" value="GBL87261.1"/>
    <property type="molecule type" value="Genomic_DNA"/>
</dbReference>
<evidence type="ECO:0000313" key="1">
    <source>
        <dbReference type="EMBL" id="GBL87261.1"/>
    </source>
</evidence>
<sequence length="96" mass="11233">MEDEINMHVFNWMSGSHRSYIERDLSRELRLLPSGKETLSQGLFGGNQTPEAEHYRYTINVERIDRKFSCQVSVLDQPKICTTLPRVRDKHLLAEI</sequence>
<dbReference type="Proteomes" id="UP000499080">
    <property type="component" value="Unassembled WGS sequence"/>
</dbReference>
<reference evidence="1 2" key="1">
    <citation type="journal article" date="2019" name="Sci. Rep.">
        <title>Orb-weaving spider Araneus ventricosus genome elucidates the spidroin gene catalogue.</title>
        <authorList>
            <person name="Kono N."/>
            <person name="Nakamura H."/>
            <person name="Ohtoshi R."/>
            <person name="Moran D.A.P."/>
            <person name="Shinohara A."/>
            <person name="Yoshida Y."/>
            <person name="Fujiwara M."/>
            <person name="Mori M."/>
            <person name="Tomita M."/>
            <person name="Arakawa K."/>
        </authorList>
    </citation>
    <scope>NUCLEOTIDE SEQUENCE [LARGE SCALE GENOMIC DNA]</scope>
</reference>
<proteinExistence type="predicted"/>
<evidence type="ECO:0000313" key="2">
    <source>
        <dbReference type="Proteomes" id="UP000499080"/>
    </source>
</evidence>
<keyword evidence="2" id="KW-1185">Reference proteome</keyword>